<dbReference type="Proteomes" id="UP001163321">
    <property type="component" value="Chromosome 1"/>
</dbReference>
<evidence type="ECO:0000313" key="1">
    <source>
        <dbReference type="EMBL" id="KAI9921151.1"/>
    </source>
</evidence>
<reference evidence="1 2" key="1">
    <citation type="journal article" date="2022" name="bioRxiv">
        <title>The genome of the oomycete Peronosclerospora sorghi, a cosmopolitan pathogen of maize and sorghum, is inflated with dispersed pseudogenes.</title>
        <authorList>
            <person name="Fletcher K."/>
            <person name="Martin F."/>
            <person name="Isakeit T."/>
            <person name="Cavanaugh K."/>
            <person name="Magill C."/>
            <person name="Michelmore R."/>
        </authorList>
    </citation>
    <scope>NUCLEOTIDE SEQUENCE [LARGE SCALE GENOMIC DNA]</scope>
    <source>
        <strain evidence="1">P6</strain>
    </source>
</reference>
<evidence type="ECO:0000313" key="2">
    <source>
        <dbReference type="Proteomes" id="UP001163321"/>
    </source>
</evidence>
<organism evidence="1 2">
    <name type="scientific">Peronosclerospora sorghi</name>
    <dbReference type="NCBI Taxonomy" id="230839"/>
    <lineage>
        <taxon>Eukaryota</taxon>
        <taxon>Sar</taxon>
        <taxon>Stramenopiles</taxon>
        <taxon>Oomycota</taxon>
        <taxon>Peronosporomycetes</taxon>
        <taxon>Peronosporales</taxon>
        <taxon>Peronosporaceae</taxon>
        <taxon>Peronosclerospora</taxon>
    </lineage>
</organism>
<gene>
    <name evidence="1" type="ORF">PsorP6_001840</name>
</gene>
<protein>
    <submittedName>
        <fullName evidence="1">Uncharacterized protein</fullName>
    </submittedName>
</protein>
<accession>A0ACC0WT66</accession>
<proteinExistence type="predicted"/>
<dbReference type="EMBL" id="CM047580">
    <property type="protein sequence ID" value="KAI9921151.1"/>
    <property type="molecule type" value="Genomic_DNA"/>
</dbReference>
<keyword evidence="2" id="KW-1185">Reference proteome</keyword>
<comment type="caution">
    <text evidence="1">The sequence shown here is derived from an EMBL/GenBank/DDBJ whole genome shotgun (WGS) entry which is preliminary data.</text>
</comment>
<sequence>MATFSSQRFLTLEDLKIAFNVFCAVYGVGTLGMPGNFSRAGPFVAVLAMMLMAFANIYASVAISRVLLLAPTSVRTYGDLGTWVAGKWGHWLAVVAQMGSCLLIPCVFLVLGGSLLDGLFPNAFTPTVWIVFMALMCLPVCLIPTLKEGAGAAFAGCAGTLLADIISVSVVLHGMRGHPAVPRPHLTLSQVAGVFGNLSLAYGAGVVIPSLQRQHSDPRRMPRVICCTLTFISCLFLVLASTAYSAVGCQLKENLLFTIYPNATTKRTTLGFQPHWGAVVLAYLFMQLHITIAFSVLLHPVFYLSERLVLGMHKMKEQGTGRTSDCEYVDIETPSKDSTVSPGSAECHSETSFDAQGRTVQHDETEQEAAEYRGANTFKYVLLRLAIITLLVLLSVVLEDHFTNLADFAGASCISLNSIILPILFRMIKCWPTIPLYEKVLALSVVVICTLLAGYGTYTSGKTLFARSDASVLFPFCESEFENQVYYKATAVNG</sequence>
<name>A0ACC0WT66_9STRA</name>